<evidence type="ECO:0000313" key="4">
    <source>
        <dbReference type="EMBL" id="RFU72686.1"/>
    </source>
</evidence>
<feature type="compositionally biased region" description="Pro residues" evidence="2">
    <location>
        <begin position="1"/>
        <end position="11"/>
    </location>
</feature>
<feature type="region of interest" description="Disordered" evidence="2">
    <location>
        <begin position="189"/>
        <end position="218"/>
    </location>
</feature>
<keyword evidence="4" id="KW-0418">Kinase</keyword>
<keyword evidence="4" id="KW-0808">Transferase</keyword>
<feature type="region of interest" description="Disordered" evidence="2">
    <location>
        <begin position="54"/>
        <end position="104"/>
    </location>
</feature>
<comment type="similarity">
    <text evidence="1">Belongs to the choline/ethanolamine kinase family.</text>
</comment>
<dbReference type="Gene3D" id="3.90.1200.10">
    <property type="match status" value="1"/>
</dbReference>
<dbReference type="PANTHER" id="PTHR22603:SF93">
    <property type="entry name" value="RE24176P"/>
    <property type="match status" value="1"/>
</dbReference>
<feature type="compositionally biased region" description="Basic residues" evidence="2">
    <location>
        <begin position="88"/>
        <end position="99"/>
    </location>
</feature>
<evidence type="ECO:0000259" key="3">
    <source>
        <dbReference type="Pfam" id="PF04428"/>
    </source>
</evidence>
<proteinExistence type="inferred from homology"/>
<dbReference type="Pfam" id="PF04428">
    <property type="entry name" value="Choline_kin_N"/>
    <property type="match status" value="1"/>
</dbReference>
<feature type="region of interest" description="Disordered" evidence="2">
    <location>
        <begin position="594"/>
        <end position="617"/>
    </location>
</feature>
<dbReference type="CDD" id="cd05157">
    <property type="entry name" value="ETNK_euk"/>
    <property type="match status" value="1"/>
</dbReference>
<dbReference type="GO" id="GO:0006646">
    <property type="term" value="P:phosphatidylethanolamine biosynthetic process"/>
    <property type="evidence" value="ECO:0007669"/>
    <property type="project" value="TreeGrafter"/>
</dbReference>
<dbReference type="InterPro" id="IPR007521">
    <property type="entry name" value="Choline_kin_N"/>
</dbReference>
<dbReference type="GO" id="GO:0005737">
    <property type="term" value="C:cytoplasm"/>
    <property type="evidence" value="ECO:0007669"/>
    <property type="project" value="TreeGrafter"/>
</dbReference>
<comment type="caution">
    <text evidence="4">The sequence shown here is derived from an EMBL/GenBank/DDBJ whole genome shotgun (WGS) entry which is preliminary data.</text>
</comment>
<dbReference type="OrthoDB" id="10267235at2759"/>
<feature type="compositionally biased region" description="Low complexity" evidence="2">
    <location>
        <begin position="206"/>
        <end position="216"/>
    </location>
</feature>
<protein>
    <submittedName>
        <fullName evidence="4">Choline kinase</fullName>
    </submittedName>
</protein>
<evidence type="ECO:0000256" key="2">
    <source>
        <dbReference type="SAM" id="MobiDB-lite"/>
    </source>
</evidence>
<dbReference type="Pfam" id="PF01633">
    <property type="entry name" value="Choline_kinase"/>
    <property type="match status" value="1"/>
</dbReference>
<dbReference type="GO" id="GO:0004305">
    <property type="term" value="F:ethanolamine kinase activity"/>
    <property type="evidence" value="ECO:0007669"/>
    <property type="project" value="TreeGrafter"/>
</dbReference>
<dbReference type="SUPFAM" id="SSF56112">
    <property type="entry name" value="Protein kinase-like (PK-like)"/>
    <property type="match status" value="1"/>
</dbReference>
<keyword evidence="5" id="KW-1185">Reference proteome</keyword>
<dbReference type="EMBL" id="PXOA01000799">
    <property type="protein sequence ID" value="RFU72686.1"/>
    <property type="molecule type" value="Genomic_DNA"/>
</dbReference>
<accession>A0A395N975</accession>
<organism evidence="4 5">
    <name type="scientific">Trichoderma arundinaceum</name>
    <dbReference type="NCBI Taxonomy" id="490622"/>
    <lineage>
        <taxon>Eukaryota</taxon>
        <taxon>Fungi</taxon>
        <taxon>Dikarya</taxon>
        <taxon>Ascomycota</taxon>
        <taxon>Pezizomycotina</taxon>
        <taxon>Sordariomycetes</taxon>
        <taxon>Hypocreomycetidae</taxon>
        <taxon>Hypocreales</taxon>
        <taxon>Hypocreaceae</taxon>
        <taxon>Trichoderma</taxon>
    </lineage>
</organism>
<dbReference type="STRING" id="490622.A0A395N975"/>
<dbReference type="Gene3D" id="3.30.200.20">
    <property type="entry name" value="Phosphorylase Kinase, domain 1"/>
    <property type="match status" value="1"/>
</dbReference>
<dbReference type="PANTHER" id="PTHR22603">
    <property type="entry name" value="CHOLINE/ETHANOALAMINE KINASE"/>
    <property type="match status" value="1"/>
</dbReference>
<feature type="region of interest" description="Disordered" evidence="2">
    <location>
        <begin position="117"/>
        <end position="169"/>
    </location>
</feature>
<reference evidence="4 5" key="1">
    <citation type="journal article" date="2018" name="PLoS Pathog.">
        <title>Evolution of structural diversity of trichothecenes, a family of toxins produced by plant pathogenic and entomopathogenic fungi.</title>
        <authorList>
            <person name="Proctor R.H."/>
            <person name="McCormick S.P."/>
            <person name="Kim H.S."/>
            <person name="Cardoza R.E."/>
            <person name="Stanley A.M."/>
            <person name="Lindo L."/>
            <person name="Kelly A."/>
            <person name="Brown D.W."/>
            <person name="Lee T."/>
            <person name="Vaughan M.M."/>
            <person name="Alexander N.J."/>
            <person name="Busman M."/>
            <person name="Gutierrez S."/>
        </authorList>
    </citation>
    <scope>NUCLEOTIDE SEQUENCE [LARGE SCALE GENOMIC DNA]</scope>
    <source>
        <strain evidence="4 5">IBT 40837</strain>
    </source>
</reference>
<feature type="compositionally biased region" description="Low complexity" evidence="2">
    <location>
        <begin position="134"/>
        <end position="169"/>
    </location>
</feature>
<dbReference type="GO" id="GO:0004103">
    <property type="term" value="F:choline kinase activity"/>
    <property type="evidence" value="ECO:0007669"/>
    <property type="project" value="TreeGrafter"/>
</dbReference>
<name>A0A395N975_TRIAR</name>
<evidence type="ECO:0000313" key="5">
    <source>
        <dbReference type="Proteomes" id="UP000266272"/>
    </source>
</evidence>
<sequence length="743" mass="83669">MSETPTHPPAPLRSALKMDDEAVRTPPASGSLKAVQIADPVPEDYIEDDSYHAKRRSLPNAPARRVSGRLSATASPAIRPVEDSALSSHHHHSHSNRRNHQSERILAQVGEWLERERKKAMARKLKPRRRKSKSPPSDQVQTADTAAASASSQPSRERSNSTSSQSSDISFDGLQHILEVSMASMGLTSLPKYSPRVGPKHRRPASRSSLHRAASSDTDYVDGDAIVPSCDAWLDNSKTMSYTGGASASTEDASAQATKVEKEKEAWTAFKNEILRIAHTLRLKGWRRIPLGSGEAMSVERLSGALTNAVYVVTPPSDLPQLEGRKPPTKVLLRVYGPQVEHLIDRENELQVLQRLARKKIGPRLLGTFKNGRFEQFFNAITLTPLNLREPETSKQIAKRMRELHDGIEVLLHERENGPGVWKNWDQWLDNVGRITSFLDKELEKTPEAERRNSVAHAWKANGYVCGVPWEQFKDVVIKYRTYLNNCYKNKRSIRDRLVFAHNDTQYGNILRIRPDDEKSPLLQPANKHKQLVVIDFEYAAPNTTGLEFANHFTEWMYNYHDPVAPFACHADRYPNLEEQKRFIRAYVDHRPQFPQASSTPRLTPLDSGVPSAAATPSLLPTTSSSSIVDFMLDARYPGGDWGAVEKAREEQIDQQVRELIDEARLWQPANSAQWIAWGIVQAKVPGLDGNPEEEEPGADEFDYLSYAQDRAMFFWGDCVQLGLVKLEELPEALRARVKLVKY</sequence>
<feature type="domain" description="Choline kinase N-terminal" evidence="3">
    <location>
        <begin position="218"/>
        <end position="291"/>
    </location>
</feature>
<feature type="compositionally biased region" description="Basic residues" evidence="2">
    <location>
        <begin position="120"/>
        <end position="133"/>
    </location>
</feature>
<evidence type="ECO:0000256" key="1">
    <source>
        <dbReference type="ARBA" id="ARBA00038211"/>
    </source>
</evidence>
<gene>
    <name evidence="4" type="ORF">TARUN_9563</name>
</gene>
<dbReference type="AlphaFoldDB" id="A0A395N975"/>
<dbReference type="Proteomes" id="UP000266272">
    <property type="component" value="Unassembled WGS sequence"/>
</dbReference>
<feature type="region of interest" description="Disordered" evidence="2">
    <location>
        <begin position="1"/>
        <end position="36"/>
    </location>
</feature>
<dbReference type="InterPro" id="IPR011009">
    <property type="entry name" value="Kinase-like_dom_sf"/>
</dbReference>